<protein>
    <submittedName>
        <fullName evidence="1">DgyrCDS3294</fullName>
    </submittedName>
</protein>
<keyword evidence="2" id="KW-1185">Reference proteome</keyword>
<dbReference type="EMBL" id="CAJFCJ010000005">
    <property type="protein sequence ID" value="CAD5114150.1"/>
    <property type="molecule type" value="Genomic_DNA"/>
</dbReference>
<dbReference type="AlphaFoldDB" id="A0A7I8VDW6"/>
<reference evidence="1 2" key="1">
    <citation type="submission" date="2020-08" db="EMBL/GenBank/DDBJ databases">
        <authorList>
            <person name="Hejnol A."/>
        </authorList>
    </citation>
    <scope>NUCLEOTIDE SEQUENCE [LARGE SCALE GENOMIC DNA]</scope>
</reference>
<evidence type="ECO:0000313" key="1">
    <source>
        <dbReference type="EMBL" id="CAD5114150.1"/>
    </source>
</evidence>
<gene>
    <name evidence="1" type="ORF">DGYR_LOCUS3027</name>
</gene>
<comment type="caution">
    <text evidence="1">The sequence shown here is derived from an EMBL/GenBank/DDBJ whole genome shotgun (WGS) entry which is preliminary data.</text>
</comment>
<dbReference type="OrthoDB" id="6250593at2759"/>
<proteinExistence type="predicted"/>
<name>A0A7I8VDW6_9ANNE</name>
<dbReference type="InterPro" id="IPR027267">
    <property type="entry name" value="AH/BAR_dom_sf"/>
</dbReference>
<accession>A0A7I8VDW6</accession>
<sequence>MRRGEEKDEIWERLLQETLHDSRNYEETADLLLTTVKAPLAEISHYKQRQTTKLQTFQRNLNSLCSSCTEKLTQAKLKYSKAFENYETGAKDSKNQLNEAHNNFILQLSACRTTRLNCKNSVITNVGRELSEISSDLNSASVAAFDNYVRLMQSKFVEMNSRYTNLMKIFKNFTIGSLQQVDLHKIDDELPDFEEESPILDTNRIIFDRFSDAELREKKAVLEKEAFELSSYCKLNQEVISTLMTICQR</sequence>
<dbReference type="SUPFAM" id="SSF103657">
    <property type="entry name" value="BAR/IMD domain-like"/>
    <property type="match status" value="1"/>
</dbReference>
<dbReference type="Proteomes" id="UP000549394">
    <property type="component" value="Unassembled WGS sequence"/>
</dbReference>
<dbReference type="Gene3D" id="1.20.1270.60">
    <property type="entry name" value="Arfaptin homology (AH) domain/BAR domain"/>
    <property type="match status" value="1"/>
</dbReference>
<evidence type="ECO:0000313" key="2">
    <source>
        <dbReference type="Proteomes" id="UP000549394"/>
    </source>
</evidence>
<organism evidence="1 2">
    <name type="scientific">Dimorphilus gyrociliatus</name>
    <dbReference type="NCBI Taxonomy" id="2664684"/>
    <lineage>
        <taxon>Eukaryota</taxon>
        <taxon>Metazoa</taxon>
        <taxon>Spiralia</taxon>
        <taxon>Lophotrochozoa</taxon>
        <taxon>Annelida</taxon>
        <taxon>Polychaeta</taxon>
        <taxon>Polychaeta incertae sedis</taxon>
        <taxon>Dinophilidae</taxon>
        <taxon>Dimorphilus</taxon>
    </lineage>
</organism>